<gene>
    <name evidence="2" type="ORF">FEK35_17300</name>
</gene>
<dbReference type="OrthoDB" id="6401124at2"/>
<comment type="caution">
    <text evidence="2">The sequence shown here is derived from an EMBL/GenBank/DDBJ whole genome shotgun (WGS) entry which is preliminary data.</text>
</comment>
<dbReference type="SMART" id="SM00530">
    <property type="entry name" value="HTH_XRE"/>
    <property type="match status" value="1"/>
</dbReference>
<dbReference type="AlphaFoldDB" id="A0A5R8PCJ4"/>
<evidence type="ECO:0000259" key="1">
    <source>
        <dbReference type="PROSITE" id="PS50943"/>
    </source>
</evidence>
<proteinExistence type="predicted"/>
<dbReference type="GO" id="GO:0003677">
    <property type="term" value="F:DNA binding"/>
    <property type="evidence" value="ECO:0007669"/>
    <property type="project" value="InterPro"/>
</dbReference>
<evidence type="ECO:0000313" key="3">
    <source>
        <dbReference type="Proteomes" id="UP000308349"/>
    </source>
</evidence>
<dbReference type="EMBL" id="VBUU01000017">
    <property type="protein sequence ID" value="TLG08704.1"/>
    <property type="molecule type" value="Genomic_DNA"/>
</dbReference>
<dbReference type="Gene3D" id="1.10.260.40">
    <property type="entry name" value="lambda repressor-like DNA-binding domains"/>
    <property type="match status" value="1"/>
</dbReference>
<dbReference type="Pfam" id="PF01381">
    <property type="entry name" value="HTH_3"/>
    <property type="match status" value="1"/>
</dbReference>
<dbReference type="PROSITE" id="PS50943">
    <property type="entry name" value="HTH_CROC1"/>
    <property type="match status" value="1"/>
</dbReference>
<organism evidence="2 3">
    <name type="scientific">Nocardia cyriacigeorgica</name>
    <dbReference type="NCBI Taxonomy" id="135487"/>
    <lineage>
        <taxon>Bacteria</taxon>
        <taxon>Bacillati</taxon>
        <taxon>Actinomycetota</taxon>
        <taxon>Actinomycetes</taxon>
        <taxon>Mycobacteriales</taxon>
        <taxon>Nocardiaceae</taxon>
        <taxon>Nocardia</taxon>
    </lineage>
</organism>
<dbReference type="InterPro" id="IPR001387">
    <property type="entry name" value="Cro/C1-type_HTH"/>
</dbReference>
<dbReference type="CDD" id="cd00093">
    <property type="entry name" value="HTH_XRE"/>
    <property type="match status" value="1"/>
</dbReference>
<accession>A0A5R8PCJ4</accession>
<reference evidence="2 3" key="1">
    <citation type="submission" date="2019-05" db="EMBL/GenBank/DDBJ databases">
        <title>Genomes sequences of two Nocardia cyriacigeorgica environmental isolates, type strains Nocardia asteroides ATCC 19247 and Nocardia cyriacigeorgica DSM 44484.</title>
        <authorList>
            <person name="Vautrin F."/>
            <person name="Bergeron E."/>
            <person name="Dubost A."/>
            <person name="Abrouk D."/>
            <person name="Rodriguez Nava V."/>
            <person name="Pujic P."/>
        </authorList>
    </citation>
    <scope>NUCLEOTIDE SEQUENCE [LARGE SCALE GENOMIC DNA]</scope>
    <source>
        <strain evidence="2 3">EML 1456</strain>
    </source>
</reference>
<dbReference type="RefSeq" id="WP_138457033.1">
    <property type="nucleotide sequence ID" value="NZ_VBUU01000017.1"/>
</dbReference>
<dbReference type="InterPro" id="IPR010982">
    <property type="entry name" value="Lambda_DNA-bd_dom_sf"/>
</dbReference>
<sequence>MADHTSMNDLRRERVERPGFNAVEYAAGREEARLAIEFANAIRERRLELGLTQTAVAERAGLRQPDVSRLEAGGGTPTIGMLERLAHALEMRFVARFEKHDAA</sequence>
<feature type="domain" description="HTH cro/C1-type" evidence="1">
    <location>
        <begin position="42"/>
        <end position="96"/>
    </location>
</feature>
<dbReference type="SUPFAM" id="SSF47413">
    <property type="entry name" value="lambda repressor-like DNA-binding domains"/>
    <property type="match status" value="1"/>
</dbReference>
<protein>
    <submittedName>
        <fullName evidence="2">Helix-turn-helix transcriptional regulator</fullName>
    </submittedName>
</protein>
<evidence type="ECO:0000313" key="2">
    <source>
        <dbReference type="EMBL" id="TLG08704.1"/>
    </source>
</evidence>
<dbReference type="Proteomes" id="UP000308349">
    <property type="component" value="Unassembled WGS sequence"/>
</dbReference>
<name>A0A5R8PCJ4_9NOCA</name>